<accession>A0A1G4X4D5</accession>
<organism evidence="1 2">
    <name type="scientific">Mycolicibacterium fluoranthenivorans</name>
    <dbReference type="NCBI Taxonomy" id="258505"/>
    <lineage>
        <taxon>Bacteria</taxon>
        <taxon>Bacillati</taxon>
        <taxon>Actinomycetota</taxon>
        <taxon>Actinomycetes</taxon>
        <taxon>Mycobacteriales</taxon>
        <taxon>Mycobacteriaceae</taxon>
        <taxon>Mycolicibacterium</taxon>
    </lineage>
</organism>
<dbReference type="RefSeq" id="WP_090364905.1">
    <property type="nucleotide sequence ID" value="NZ_FMUB01000025.1"/>
</dbReference>
<sequence length="73" mass="7995">MIVLGFIVQCEICPQQAVVDTQPSEGGWVCPRCTEVTGPSPDPFFEKMLADAPKSPPFVVRDDDEYPIGKVRG</sequence>
<dbReference type="EMBL" id="FMUB01000025">
    <property type="protein sequence ID" value="SCX34500.1"/>
    <property type="molecule type" value="Genomic_DNA"/>
</dbReference>
<gene>
    <name evidence="1" type="ORF">SAMN02799620_06357</name>
</gene>
<reference evidence="2" key="1">
    <citation type="submission" date="2016-10" db="EMBL/GenBank/DDBJ databases">
        <authorList>
            <person name="Varghese N."/>
            <person name="Submissions S."/>
        </authorList>
    </citation>
    <scope>NUCLEOTIDE SEQUENCE [LARGE SCALE GENOMIC DNA]</scope>
    <source>
        <strain evidence="2">UNC267MFSha1.1M11</strain>
    </source>
</reference>
<proteinExistence type="predicted"/>
<dbReference type="Proteomes" id="UP000199707">
    <property type="component" value="Unassembled WGS sequence"/>
</dbReference>
<evidence type="ECO:0000313" key="1">
    <source>
        <dbReference type="EMBL" id="SCX34500.1"/>
    </source>
</evidence>
<dbReference type="STRING" id="1502745.SAMN02799620_06357"/>
<evidence type="ECO:0000313" key="2">
    <source>
        <dbReference type="Proteomes" id="UP000199707"/>
    </source>
</evidence>
<name>A0A1G4X4D5_9MYCO</name>
<dbReference type="AlphaFoldDB" id="A0A1G4X4D5"/>
<protein>
    <submittedName>
        <fullName evidence="1">Uncharacterized protein</fullName>
    </submittedName>
</protein>